<sequence length="210" mass="23691">MEATALLYLQRKYGSGYGNYKNSPRDNDVFITELSRIEGRKFSFGHNIVKRVMEQIKGDIDWISDRLSLDILEKDDKSNDGVDSEDELIDIAFNARKKLIDILILERATQNCDLEKLCDILDTFKKNISTPEAHLPLETVLFGGGHTSEIAKEIKSIESAVDVDILRVLTERLLAVGEREAALIVIQCALKLRPNGPRLKEIYSTLVNPC</sequence>
<name>A0ABX5LZB7_9GAMM</name>
<dbReference type="EMBL" id="LAPT01000028">
    <property type="protein sequence ID" value="PXF31974.1"/>
    <property type="molecule type" value="Genomic_DNA"/>
</dbReference>
<organism evidence="1 2">
    <name type="scientific">Pokkaliibacter plantistimulans</name>
    <dbReference type="NCBI Taxonomy" id="1635171"/>
    <lineage>
        <taxon>Bacteria</taxon>
        <taxon>Pseudomonadati</taxon>
        <taxon>Pseudomonadota</taxon>
        <taxon>Gammaproteobacteria</taxon>
        <taxon>Oceanospirillales</taxon>
        <taxon>Balneatrichaceae</taxon>
        <taxon>Pokkaliibacter</taxon>
    </lineage>
</organism>
<protein>
    <submittedName>
        <fullName evidence="1">Uncharacterized protein</fullName>
    </submittedName>
</protein>
<comment type="caution">
    <text evidence="1">The sequence shown here is derived from an EMBL/GenBank/DDBJ whole genome shotgun (WGS) entry which is preliminary data.</text>
</comment>
<dbReference type="Proteomes" id="UP000248090">
    <property type="component" value="Unassembled WGS sequence"/>
</dbReference>
<accession>A0ABX5LZB7</accession>
<reference evidence="1 2" key="1">
    <citation type="submission" date="2015-03" db="EMBL/GenBank/DDBJ databases">
        <authorList>
            <person name="Krishnan R."/>
            <person name="Midha S."/>
            <person name="Patil P.B."/>
            <person name="Rameshkumar N."/>
        </authorList>
    </citation>
    <scope>NUCLEOTIDE SEQUENCE [LARGE SCALE GENOMIC DNA]</scope>
    <source>
        <strain evidence="1 2">L1E11</strain>
    </source>
</reference>
<gene>
    <name evidence="1" type="ORF">WH50_07150</name>
</gene>
<evidence type="ECO:0000313" key="1">
    <source>
        <dbReference type="EMBL" id="PXF31974.1"/>
    </source>
</evidence>
<proteinExistence type="predicted"/>
<evidence type="ECO:0000313" key="2">
    <source>
        <dbReference type="Proteomes" id="UP000248090"/>
    </source>
</evidence>
<keyword evidence="2" id="KW-1185">Reference proteome</keyword>